<accession>A0A9D9IR57</accession>
<keyword evidence="10" id="KW-0626">Porin</keyword>
<evidence type="ECO:0000256" key="13">
    <source>
        <dbReference type="ARBA" id="ARBA00023237"/>
    </source>
</evidence>
<dbReference type="GO" id="GO:0046930">
    <property type="term" value="C:pore complex"/>
    <property type="evidence" value="ECO:0007669"/>
    <property type="project" value="UniProtKB-KW"/>
</dbReference>
<dbReference type="GO" id="GO:0006811">
    <property type="term" value="P:monoatomic ion transport"/>
    <property type="evidence" value="ECO:0007669"/>
    <property type="project" value="UniProtKB-KW"/>
</dbReference>
<keyword evidence="3" id="KW-0813">Transport</keyword>
<name>A0A9D9IR57_9BACT</name>
<keyword evidence="5" id="KW-0762">Sugar transport</keyword>
<keyword evidence="9" id="KW-0406">Ion transport</keyword>
<dbReference type="GO" id="GO:0009279">
    <property type="term" value="C:cell outer membrane"/>
    <property type="evidence" value="ECO:0007669"/>
    <property type="project" value="UniProtKB-SubCell"/>
</dbReference>
<feature type="domain" description="Polysaccharide export protein N-terminal" evidence="16">
    <location>
        <begin position="42"/>
        <end position="143"/>
    </location>
</feature>
<keyword evidence="8" id="KW-0625">Polysaccharide transport</keyword>
<keyword evidence="12" id="KW-0564">Palmitate</keyword>
<keyword evidence="14" id="KW-0449">Lipoprotein</keyword>
<protein>
    <submittedName>
        <fullName evidence="18">Polysaccharide biosynthesis/export family protein</fullName>
    </submittedName>
</protein>
<evidence type="ECO:0000313" key="19">
    <source>
        <dbReference type="Proteomes" id="UP000823598"/>
    </source>
</evidence>
<dbReference type="EMBL" id="JADIMC010000069">
    <property type="protein sequence ID" value="MBO8476589.1"/>
    <property type="molecule type" value="Genomic_DNA"/>
</dbReference>
<evidence type="ECO:0000256" key="5">
    <source>
        <dbReference type="ARBA" id="ARBA00022597"/>
    </source>
</evidence>
<dbReference type="InterPro" id="IPR003715">
    <property type="entry name" value="Poly_export_N"/>
</dbReference>
<comment type="caution">
    <text evidence="18">The sequence shown here is derived from an EMBL/GenBank/DDBJ whole genome shotgun (WGS) entry which is preliminary data.</text>
</comment>
<evidence type="ECO:0000256" key="3">
    <source>
        <dbReference type="ARBA" id="ARBA00022448"/>
    </source>
</evidence>
<evidence type="ECO:0000256" key="10">
    <source>
        <dbReference type="ARBA" id="ARBA00023114"/>
    </source>
</evidence>
<reference evidence="18" key="2">
    <citation type="journal article" date="2021" name="PeerJ">
        <title>Extensive microbial diversity within the chicken gut microbiome revealed by metagenomics and culture.</title>
        <authorList>
            <person name="Gilroy R."/>
            <person name="Ravi A."/>
            <person name="Getino M."/>
            <person name="Pursley I."/>
            <person name="Horton D.L."/>
            <person name="Alikhan N.F."/>
            <person name="Baker D."/>
            <person name="Gharbi K."/>
            <person name="Hall N."/>
            <person name="Watson M."/>
            <person name="Adriaenssens E.M."/>
            <person name="Foster-Nyarko E."/>
            <person name="Jarju S."/>
            <person name="Secka A."/>
            <person name="Antonio M."/>
            <person name="Oren A."/>
            <person name="Chaudhuri R.R."/>
            <person name="La Ragione R."/>
            <person name="Hildebrand F."/>
            <person name="Pallen M.J."/>
        </authorList>
    </citation>
    <scope>NUCLEOTIDE SEQUENCE</scope>
    <source>
        <strain evidence="18">6919</strain>
    </source>
</reference>
<dbReference type="PANTHER" id="PTHR33619">
    <property type="entry name" value="POLYSACCHARIDE EXPORT PROTEIN GFCE-RELATED"/>
    <property type="match status" value="1"/>
</dbReference>
<keyword evidence="15" id="KW-1133">Transmembrane helix</keyword>
<organism evidence="18 19">
    <name type="scientific">Candidatus Limisoma faecipullorum</name>
    <dbReference type="NCBI Taxonomy" id="2840854"/>
    <lineage>
        <taxon>Bacteria</taxon>
        <taxon>Pseudomonadati</taxon>
        <taxon>Bacteroidota</taxon>
        <taxon>Bacteroidia</taxon>
        <taxon>Bacteroidales</taxon>
        <taxon>Candidatus Limisoma</taxon>
    </lineage>
</organism>
<evidence type="ECO:0000256" key="1">
    <source>
        <dbReference type="ARBA" id="ARBA00004571"/>
    </source>
</evidence>
<keyword evidence="4" id="KW-1134">Transmembrane beta strand</keyword>
<evidence type="ECO:0000256" key="6">
    <source>
        <dbReference type="ARBA" id="ARBA00022692"/>
    </source>
</evidence>
<evidence type="ECO:0000256" key="9">
    <source>
        <dbReference type="ARBA" id="ARBA00023065"/>
    </source>
</evidence>
<reference evidence="18" key="1">
    <citation type="submission" date="2020-10" db="EMBL/GenBank/DDBJ databases">
        <authorList>
            <person name="Gilroy R."/>
        </authorList>
    </citation>
    <scope>NUCLEOTIDE SEQUENCE</scope>
    <source>
        <strain evidence="18">6919</strain>
    </source>
</reference>
<dbReference type="InterPro" id="IPR049712">
    <property type="entry name" value="Poly_export"/>
</dbReference>
<dbReference type="GO" id="GO:0015288">
    <property type="term" value="F:porin activity"/>
    <property type="evidence" value="ECO:0007669"/>
    <property type="project" value="UniProtKB-KW"/>
</dbReference>
<dbReference type="InterPro" id="IPR054765">
    <property type="entry name" value="SLBB_dom"/>
</dbReference>
<proteinExistence type="inferred from homology"/>
<dbReference type="AlphaFoldDB" id="A0A9D9IR57"/>
<gene>
    <name evidence="18" type="ORF">IAB88_06305</name>
</gene>
<sequence length="273" mass="30799">MRLIRNICLCTVTILAITSCDSSKNVTYLQDIDVNTISTVDSEHSITIQPKDMLSIVVTSKDPELSAMFNLPTVSYQTGSEITSERNSSQRLMGYVVDEEGYIDFPALGRIKVADMNRWQLQDYIKEEITRQGLLKEMVVTVEFMNFKISILGEVKTPGSYKIEGDKVTILEAISMAGDLTIYGKREEVYVIREEGDERTTYNVDLRSTSLFKSPVYYLKQNDIVYVQPNKVRAGQSTINENNMKSVTLWMSIASLLSSIGVLISTIINNRNN</sequence>
<keyword evidence="6 15" id="KW-0812">Transmembrane</keyword>
<feature type="transmembrane region" description="Helical" evidence="15">
    <location>
        <begin position="247"/>
        <end position="268"/>
    </location>
</feature>
<evidence type="ECO:0000256" key="15">
    <source>
        <dbReference type="SAM" id="Phobius"/>
    </source>
</evidence>
<feature type="domain" description="SLBB" evidence="17">
    <location>
        <begin position="148"/>
        <end position="227"/>
    </location>
</feature>
<dbReference type="PANTHER" id="PTHR33619:SF3">
    <property type="entry name" value="POLYSACCHARIDE EXPORT PROTEIN GFCE-RELATED"/>
    <property type="match status" value="1"/>
</dbReference>
<comment type="similarity">
    <text evidence="2">Belongs to the BexD/CtrA/VexA family.</text>
</comment>
<keyword evidence="7" id="KW-0732">Signal</keyword>
<evidence type="ECO:0000256" key="11">
    <source>
        <dbReference type="ARBA" id="ARBA00023136"/>
    </source>
</evidence>
<dbReference type="Pfam" id="PF02563">
    <property type="entry name" value="Poly_export"/>
    <property type="match status" value="1"/>
</dbReference>
<evidence type="ECO:0000313" key="18">
    <source>
        <dbReference type="EMBL" id="MBO8476589.1"/>
    </source>
</evidence>
<comment type="subcellular location">
    <subcellularLocation>
        <location evidence="1">Cell outer membrane</location>
        <topology evidence="1">Multi-pass membrane protein</topology>
    </subcellularLocation>
</comment>
<evidence type="ECO:0000256" key="4">
    <source>
        <dbReference type="ARBA" id="ARBA00022452"/>
    </source>
</evidence>
<evidence type="ECO:0000256" key="8">
    <source>
        <dbReference type="ARBA" id="ARBA00023047"/>
    </source>
</evidence>
<evidence type="ECO:0000259" key="17">
    <source>
        <dbReference type="Pfam" id="PF22461"/>
    </source>
</evidence>
<evidence type="ECO:0000256" key="2">
    <source>
        <dbReference type="ARBA" id="ARBA00009450"/>
    </source>
</evidence>
<evidence type="ECO:0000256" key="12">
    <source>
        <dbReference type="ARBA" id="ARBA00023139"/>
    </source>
</evidence>
<evidence type="ECO:0000256" key="7">
    <source>
        <dbReference type="ARBA" id="ARBA00022729"/>
    </source>
</evidence>
<keyword evidence="13" id="KW-0998">Cell outer membrane</keyword>
<dbReference type="Proteomes" id="UP000823598">
    <property type="component" value="Unassembled WGS sequence"/>
</dbReference>
<evidence type="ECO:0000256" key="14">
    <source>
        <dbReference type="ARBA" id="ARBA00023288"/>
    </source>
</evidence>
<dbReference type="Pfam" id="PF22461">
    <property type="entry name" value="SLBB_2"/>
    <property type="match status" value="1"/>
</dbReference>
<dbReference type="GO" id="GO:0015159">
    <property type="term" value="F:polysaccharide transmembrane transporter activity"/>
    <property type="evidence" value="ECO:0007669"/>
    <property type="project" value="InterPro"/>
</dbReference>
<dbReference type="PROSITE" id="PS51257">
    <property type="entry name" value="PROKAR_LIPOPROTEIN"/>
    <property type="match status" value="1"/>
</dbReference>
<evidence type="ECO:0000259" key="16">
    <source>
        <dbReference type="Pfam" id="PF02563"/>
    </source>
</evidence>
<dbReference type="Gene3D" id="3.10.560.10">
    <property type="entry name" value="Outer membrane lipoprotein wza domain like"/>
    <property type="match status" value="1"/>
</dbReference>
<keyword evidence="11 15" id="KW-0472">Membrane</keyword>